<evidence type="ECO:0000256" key="3">
    <source>
        <dbReference type="ARBA" id="ARBA00022475"/>
    </source>
</evidence>
<keyword evidence="12" id="KW-1185">Reference proteome</keyword>
<organism evidence="11 12">
    <name type="scientific">Cellulomonas soli</name>
    <dbReference type="NCBI Taxonomy" id="931535"/>
    <lineage>
        <taxon>Bacteria</taxon>
        <taxon>Bacillati</taxon>
        <taxon>Actinomycetota</taxon>
        <taxon>Actinomycetes</taxon>
        <taxon>Micrococcales</taxon>
        <taxon>Cellulomonadaceae</taxon>
        <taxon>Cellulomonas</taxon>
    </lineage>
</organism>
<dbReference type="InterPro" id="IPR007795">
    <property type="entry name" value="T7SS_EccB"/>
</dbReference>
<evidence type="ECO:0000256" key="1">
    <source>
        <dbReference type="ARBA" id="ARBA00004162"/>
    </source>
</evidence>
<comment type="caution">
    <text evidence="11">The sequence shown here is derived from an EMBL/GenBank/DDBJ whole genome shotgun (WGS) entry which is preliminary data.</text>
</comment>
<evidence type="ECO:0000256" key="7">
    <source>
        <dbReference type="ARBA" id="ARBA00022840"/>
    </source>
</evidence>
<protein>
    <submittedName>
        <fullName evidence="11">Type VII secretion protein EccB</fullName>
    </submittedName>
</protein>
<dbReference type="GO" id="GO:0005524">
    <property type="term" value="F:ATP binding"/>
    <property type="evidence" value="ECO:0007669"/>
    <property type="project" value="UniProtKB-KW"/>
</dbReference>
<dbReference type="AlphaFoldDB" id="A0A512P9H6"/>
<accession>A0A512P9H6</accession>
<evidence type="ECO:0000256" key="4">
    <source>
        <dbReference type="ARBA" id="ARBA00022692"/>
    </source>
</evidence>
<evidence type="ECO:0000256" key="9">
    <source>
        <dbReference type="ARBA" id="ARBA00023136"/>
    </source>
</evidence>
<dbReference type="OrthoDB" id="3847604at2"/>
<feature type="transmembrane region" description="Helical" evidence="10">
    <location>
        <begin position="41"/>
        <end position="61"/>
    </location>
</feature>
<evidence type="ECO:0000313" key="12">
    <source>
        <dbReference type="Proteomes" id="UP000321798"/>
    </source>
</evidence>
<dbReference type="RefSeq" id="WP_146951514.1">
    <property type="nucleotide sequence ID" value="NZ_BAABBJ010000005.1"/>
</dbReference>
<dbReference type="InterPro" id="IPR044857">
    <property type="entry name" value="T7SS_EccB_R1"/>
</dbReference>
<dbReference type="GO" id="GO:0005886">
    <property type="term" value="C:plasma membrane"/>
    <property type="evidence" value="ECO:0007669"/>
    <property type="project" value="UniProtKB-SubCell"/>
</dbReference>
<keyword evidence="3" id="KW-1003">Cell membrane</keyword>
<keyword evidence="5" id="KW-0547">Nucleotide-binding</keyword>
<proteinExistence type="inferred from homology"/>
<keyword evidence="8 10" id="KW-1133">Transmembrane helix</keyword>
<dbReference type="InterPro" id="IPR042485">
    <property type="entry name" value="T7SS_EccB_R3"/>
</dbReference>
<keyword evidence="6" id="KW-0378">Hydrolase</keyword>
<dbReference type="GO" id="GO:0016787">
    <property type="term" value="F:hydrolase activity"/>
    <property type="evidence" value="ECO:0007669"/>
    <property type="project" value="UniProtKB-KW"/>
</dbReference>
<comment type="subcellular location">
    <subcellularLocation>
        <location evidence="1">Cell membrane</location>
        <topology evidence="1">Single-pass membrane protein</topology>
    </subcellularLocation>
</comment>
<dbReference type="PANTHER" id="PTHR40765:SF2">
    <property type="entry name" value="ESX-2 SECRETION SYSTEM ATPASE ECCB2"/>
    <property type="match status" value="1"/>
</dbReference>
<dbReference type="EMBL" id="BKAL01000001">
    <property type="protein sequence ID" value="GEP67782.1"/>
    <property type="molecule type" value="Genomic_DNA"/>
</dbReference>
<dbReference type="PANTHER" id="PTHR40765">
    <property type="entry name" value="ESX-2 SECRETION SYSTEM ATPASE ECCB2"/>
    <property type="match status" value="1"/>
</dbReference>
<evidence type="ECO:0000313" key="11">
    <source>
        <dbReference type="EMBL" id="GEP67782.1"/>
    </source>
</evidence>
<dbReference type="NCBIfam" id="TIGR03919">
    <property type="entry name" value="T7SS_EccB"/>
    <property type="match status" value="1"/>
</dbReference>
<dbReference type="GO" id="GO:0005576">
    <property type="term" value="C:extracellular region"/>
    <property type="evidence" value="ECO:0007669"/>
    <property type="project" value="TreeGrafter"/>
</dbReference>
<comment type="similarity">
    <text evidence="2">Belongs to the EccB family.</text>
</comment>
<gene>
    <name evidence="11" type="ORF">CSO01_04970</name>
</gene>
<dbReference type="Proteomes" id="UP000321798">
    <property type="component" value="Unassembled WGS sequence"/>
</dbReference>
<dbReference type="Gene3D" id="3.30.2390.20">
    <property type="entry name" value="Type VII secretion system EccB, repeat 1 domain"/>
    <property type="match status" value="1"/>
</dbReference>
<keyword evidence="9 10" id="KW-0472">Membrane</keyword>
<evidence type="ECO:0000256" key="2">
    <source>
        <dbReference type="ARBA" id="ARBA00008149"/>
    </source>
</evidence>
<evidence type="ECO:0000256" key="10">
    <source>
        <dbReference type="SAM" id="Phobius"/>
    </source>
</evidence>
<sequence>MASKRDLVEAQQFSRRRLLTAFQSGAPGGQELEPASPMRGVVAGVALAVLLVVGSLAFGLLSPTLADGWDEASLVVVSDEGTRYVAVDGTLYPVLNTTSARLVLDSGAFDIVEVDAQDIADSPRGPALGIEGAPDAPPASDSLIVSGWRSCVADDGTVRTSIGLTTNAAGSTGTAVVVQSGDEHYLVDGGLRYRIPAPDLAAVQRALDLEQAEVVTVPAAWLMLLPAGTDLAPLVVEDAGEPVPSTSTLPGGASIGSLVAVTDATGVRSYVVDPSGDLAPLSDLAVLLYGLGSGAGAGDPLQVTAAQVASVPTADVAVAPADWPTEVPEPLPAGQVPCVDLVDGTAVSSGAAATEDAAVAVRPGAGALVRAASEAGSLGEVVLIDESGTAFPLPTADADVLGRLGYTADQVVDVPPAWVALLPTGPALTVEAASTPWTAQGGTDS</sequence>
<keyword evidence="4 10" id="KW-0812">Transmembrane</keyword>
<evidence type="ECO:0000256" key="8">
    <source>
        <dbReference type="ARBA" id="ARBA00022989"/>
    </source>
</evidence>
<name>A0A512P9H6_9CELL</name>
<dbReference type="Gene3D" id="2.40.50.910">
    <property type="entry name" value="Type VII secretion system EccB, repeat 3 domain"/>
    <property type="match status" value="1"/>
</dbReference>
<reference evidence="11 12" key="1">
    <citation type="submission" date="2019-07" db="EMBL/GenBank/DDBJ databases">
        <title>Whole genome shotgun sequence of Cellulomonas soli NBRC 109434.</title>
        <authorList>
            <person name="Hosoyama A."/>
            <person name="Uohara A."/>
            <person name="Ohji S."/>
            <person name="Ichikawa N."/>
        </authorList>
    </citation>
    <scope>NUCLEOTIDE SEQUENCE [LARGE SCALE GENOMIC DNA]</scope>
    <source>
        <strain evidence="11 12">NBRC 109434</strain>
    </source>
</reference>
<keyword evidence="7" id="KW-0067">ATP-binding</keyword>
<evidence type="ECO:0000256" key="6">
    <source>
        <dbReference type="ARBA" id="ARBA00022801"/>
    </source>
</evidence>
<dbReference type="Pfam" id="PF05108">
    <property type="entry name" value="T7SS_ESX1_EccB"/>
    <property type="match status" value="1"/>
</dbReference>
<evidence type="ECO:0000256" key="5">
    <source>
        <dbReference type="ARBA" id="ARBA00022741"/>
    </source>
</evidence>